<comment type="caution">
    <text evidence="4">The sequence shown here is derived from an EMBL/GenBank/DDBJ whole genome shotgun (WGS) entry which is preliminary data.</text>
</comment>
<dbReference type="InterPro" id="IPR019800">
    <property type="entry name" value="Glyco_hydro_3_AS"/>
</dbReference>
<name>A0ABS6FZC5_9FIRM</name>
<dbReference type="EMBL" id="JAHLQK010000001">
    <property type="protein sequence ID" value="MBU5674822.1"/>
    <property type="molecule type" value="Genomic_DNA"/>
</dbReference>
<sequence length="415" mass="45900">MTMVLSIGCTSINTPRETGNNDNPKQVEEDNKEEEKITESHNQEKEEPTDEIKLQLDEMTLDEKIGQLVLVGMDGYDVNDNVKELIESYHVGGIILYRKNVKDSNQLLSLINSLKSSNSSNKAPLFISVDEEGGVVSRNPNEVKKLPTARSIGKTENSSLAFEAGRLLGQTVKKFGYNMNFAPVLDVDSNPLNPVIGNRSFGDTIETVSTMGLEMFKGIKEEGVIPVIKHFPGHGDTSVDSHIGLPVVDHDLKRIMDFEIVPFKHAIDNGADVVMVSHILMSQIDPEYPASMSSIVINDILRDKLKFEGVVITDDMTMGAIEKNYNIGDAAVRSIKAGTDIILVGHNYEKAVTVFNAIKTGVDTGIISIDRIDESVYKILKLKEKYGLEDLVIEDLNVEEINRDIGKLVEKVKQN</sequence>
<organism evidence="4 5">
    <name type="scientific">Alkaliphilus flagellatus</name>
    <dbReference type="NCBI Taxonomy" id="2841507"/>
    <lineage>
        <taxon>Bacteria</taxon>
        <taxon>Bacillati</taxon>
        <taxon>Bacillota</taxon>
        <taxon>Clostridia</taxon>
        <taxon>Peptostreptococcales</taxon>
        <taxon>Natronincolaceae</taxon>
        <taxon>Alkaliphilus</taxon>
    </lineage>
</organism>
<keyword evidence="4" id="KW-0378">Hydrolase</keyword>
<reference evidence="4 5" key="1">
    <citation type="submission" date="2021-06" db="EMBL/GenBank/DDBJ databases">
        <authorList>
            <person name="Sun Q."/>
            <person name="Li D."/>
        </authorList>
    </citation>
    <scope>NUCLEOTIDE SEQUENCE [LARGE SCALE GENOMIC DNA]</scope>
    <source>
        <strain evidence="4 5">MSJ-5</strain>
    </source>
</reference>
<gene>
    <name evidence="4" type="primary">nagZ</name>
    <name evidence="4" type="ORF">KQI88_00135</name>
</gene>
<dbReference type="InterPro" id="IPR050226">
    <property type="entry name" value="NagZ_Beta-hexosaminidase"/>
</dbReference>
<evidence type="ECO:0000259" key="3">
    <source>
        <dbReference type="Pfam" id="PF00933"/>
    </source>
</evidence>
<evidence type="ECO:0000256" key="1">
    <source>
        <dbReference type="ARBA" id="ARBA00005336"/>
    </source>
</evidence>
<dbReference type="PANTHER" id="PTHR30480">
    <property type="entry name" value="BETA-HEXOSAMINIDASE-RELATED"/>
    <property type="match status" value="1"/>
</dbReference>
<evidence type="ECO:0000313" key="4">
    <source>
        <dbReference type="EMBL" id="MBU5674822.1"/>
    </source>
</evidence>
<dbReference type="InterPro" id="IPR001764">
    <property type="entry name" value="Glyco_hydro_3_N"/>
</dbReference>
<dbReference type="Pfam" id="PF00933">
    <property type="entry name" value="Glyco_hydro_3"/>
    <property type="match status" value="1"/>
</dbReference>
<dbReference type="PANTHER" id="PTHR30480:SF16">
    <property type="entry name" value="GLYCOSIDE HYDROLASE FAMILY 3 DOMAIN PROTEIN"/>
    <property type="match status" value="1"/>
</dbReference>
<comment type="similarity">
    <text evidence="1">Belongs to the glycosyl hydrolase 3 family.</text>
</comment>
<feature type="region of interest" description="Disordered" evidence="2">
    <location>
        <begin position="1"/>
        <end position="50"/>
    </location>
</feature>
<dbReference type="NCBIfam" id="NF003740">
    <property type="entry name" value="PRK05337.1"/>
    <property type="match status" value="1"/>
</dbReference>
<dbReference type="GO" id="GO:0004563">
    <property type="term" value="F:beta-N-acetylhexosaminidase activity"/>
    <property type="evidence" value="ECO:0007669"/>
    <property type="project" value="UniProtKB-EC"/>
</dbReference>
<keyword evidence="4" id="KW-0326">Glycosidase</keyword>
<feature type="compositionally biased region" description="Basic and acidic residues" evidence="2">
    <location>
        <begin position="25"/>
        <end position="50"/>
    </location>
</feature>
<dbReference type="EC" id="3.2.1.52" evidence="4"/>
<keyword evidence="5" id="KW-1185">Reference proteome</keyword>
<dbReference type="Proteomes" id="UP000779508">
    <property type="component" value="Unassembled WGS sequence"/>
</dbReference>
<protein>
    <submittedName>
        <fullName evidence="4">Beta-N-acetylhexosaminidase</fullName>
        <ecNumber evidence="4">3.2.1.52</ecNumber>
    </submittedName>
</protein>
<feature type="domain" description="Glycoside hydrolase family 3 N-terminal" evidence="3">
    <location>
        <begin position="60"/>
        <end position="382"/>
    </location>
</feature>
<proteinExistence type="inferred from homology"/>
<dbReference type="PROSITE" id="PS00775">
    <property type="entry name" value="GLYCOSYL_HYDROL_F3"/>
    <property type="match status" value="1"/>
</dbReference>
<evidence type="ECO:0000313" key="5">
    <source>
        <dbReference type="Proteomes" id="UP000779508"/>
    </source>
</evidence>
<accession>A0ABS6FZC5</accession>
<feature type="compositionally biased region" description="Polar residues" evidence="2">
    <location>
        <begin position="8"/>
        <end position="24"/>
    </location>
</feature>
<evidence type="ECO:0000256" key="2">
    <source>
        <dbReference type="SAM" id="MobiDB-lite"/>
    </source>
</evidence>